<dbReference type="PANTHER" id="PTHR33384:SF52">
    <property type="entry name" value="DUF3741 DOMAIN-CONTAINING PROTEIN"/>
    <property type="match status" value="1"/>
</dbReference>
<accession>A0A1J7IQY4</accession>
<protein>
    <submittedName>
        <fullName evidence="2">Uncharacterized protein</fullName>
    </submittedName>
</protein>
<evidence type="ECO:0000256" key="1">
    <source>
        <dbReference type="SAM" id="MobiDB-lite"/>
    </source>
</evidence>
<organism evidence="2 3">
    <name type="scientific">Lupinus angustifolius</name>
    <name type="common">Narrow-leaved blue lupine</name>
    <dbReference type="NCBI Taxonomy" id="3871"/>
    <lineage>
        <taxon>Eukaryota</taxon>
        <taxon>Viridiplantae</taxon>
        <taxon>Streptophyta</taxon>
        <taxon>Embryophyta</taxon>
        <taxon>Tracheophyta</taxon>
        <taxon>Spermatophyta</taxon>
        <taxon>Magnoliopsida</taxon>
        <taxon>eudicotyledons</taxon>
        <taxon>Gunneridae</taxon>
        <taxon>Pentapetalae</taxon>
        <taxon>rosids</taxon>
        <taxon>fabids</taxon>
        <taxon>Fabales</taxon>
        <taxon>Fabaceae</taxon>
        <taxon>Papilionoideae</taxon>
        <taxon>50 kb inversion clade</taxon>
        <taxon>genistoids sensu lato</taxon>
        <taxon>core genistoids</taxon>
        <taxon>Genisteae</taxon>
        <taxon>Lupinus</taxon>
    </lineage>
</organism>
<proteinExistence type="predicted"/>
<dbReference type="AlphaFoldDB" id="A0A1J7IQY4"/>
<dbReference type="PANTHER" id="PTHR33384">
    <property type="entry name" value="EXPRESSED PROTEIN"/>
    <property type="match status" value="1"/>
</dbReference>
<dbReference type="STRING" id="3871.A0A1J7IQY4"/>
<gene>
    <name evidence="2" type="ORF">TanjilG_08846</name>
</gene>
<reference evidence="2 3" key="1">
    <citation type="journal article" date="2017" name="Plant Biotechnol. J.">
        <title>A comprehensive draft genome sequence for lupin (Lupinus angustifolius), an emerging health food: insights into plant-microbe interactions and legume evolution.</title>
        <authorList>
            <person name="Hane J.K."/>
            <person name="Ming Y."/>
            <person name="Kamphuis L.G."/>
            <person name="Nelson M.N."/>
            <person name="Garg G."/>
            <person name="Atkins C.A."/>
            <person name="Bayer P.E."/>
            <person name="Bravo A."/>
            <person name="Bringans S."/>
            <person name="Cannon S."/>
            <person name="Edwards D."/>
            <person name="Foley R."/>
            <person name="Gao L.L."/>
            <person name="Harrison M.J."/>
            <person name="Huang W."/>
            <person name="Hurgobin B."/>
            <person name="Li S."/>
            <person name="Liu C.W."/>
            <person name="McGrath A."/>
            <person name="Morahan G."/>
            <person name="Murray J."/>
            <person name="Weller J."/>
            <person name="Jian J."/>
            <person name="Singh K.B."/>
        </authorList>
    </citation>
    <scope>NUCLEOTIDE SEQUENCE [LARGE SCALE GENOMIC DNA]</scope>
    <source>
        <strain evidence="3">cv. Tanjil</strain>
        <tissue evidence="2">Whole plant</tissue>
    </source>
</reference>
<feature type="region of interest" description="Disordered" evidence="1">
    <location>
        <begin position="113"/>
        <end position="144"/>
    </location>
</feature>
<dbReference type="EMBL" id="CM007362">
    <property type="protein sequence ID" value="OIW17568.1"/>
    <property type="molecule type" value="Genomic_DNA"/>
</dbReference>
<feature type="compositionally biased region" description="Polar residues" evidence="1">
    <location>
        <begin position="130"/>
        <end position="141"/>
    </location>
</feature>
<keyword evidence="3" id="KW-1185">Reference proteome</keyword>
<name>A0A1J7IQY4_LUPAN</name>
<evidence type="ECO:0000313" key="3">
    <source>
        <dbReference type="Proteomes" id="UP000188354"/>
    </source>
</evidence>
<sequence length="175" mass="19022">MTCYDLHKNAHTASEGMKGSLPITDQNGSVICPKPCRVGVLTNVPIQPLRWHFSQHVEVSDSKAGAELLDLILKKESYDEEYANQVASSPPYFFGSPPVRVGNPLINDNRFGDEEHPPMPGISSRLGLPSPSSASHNTGYGRTNYGPKPAAVRVEGFECRVARIPASPQLLQLLS</sequence>
<dbReference type="Proteomes" id="UP000188354">
    <property type="component" value="Chromosome LG02"/>
</dbReference>
<evidence type="ECO:0000313" key="2">
    <source>
        <dbReference type="EMBL" id="OIW17568.1"/>
    </source>
</evidence>
<dbReference type="OMA" id="NQYNAFV"/>
<dbReference type="Gramene" id="OIW17568">
    <property type="protein sequence ID" value="OIW17568"/>
    <property type="gene ID" value="TanjilG_08846"/>
</dbReference>